<comment type="caution">
    <text evidence="1">The sequence shown here is derived from an EMBL/GenBank/DDBJ whole genome shotgun (WGS) entry which is preliminary data.</text>
</comment>
<name>A0A8S1EB14_9PELO</name>
<evidence type="ECO:0000313" key="1">
    <source>
        <dbReference type="EMBL" id="CAB3397246.1"/>
    </source>
</evidence>
<organism evidence="1 2">
    <name type="scientific">Caenorhabditis bovis</name>
    <dbReference type="NCBI Taxonomy" id="2654633"/>
    <lineage>
        <taxon>Eukaryota</taxon>
        <taxon>Metazoa</taxon>
        <taxon>Ecdysozoa</taxon>
        <taxon>Nematoda</taxon>
        <taxon>Chromadorea</taxon>
        <taxon>Rhabditida</taxon>
        <taxon>Rhabditina</taxon>
        <taxon>Rhabditomorpha</taxon>
        <taxon>Rhabditoidea</taxon>
        <taxon>Rhabditidae</taxon>
        <taxon>Peloderinae</taxon>
        <taxon>Caenorhabditis</taxon>
    </lineage>
</organism>
<dbReference type="AlphaFoldDB" id="A0A8S1EB14"/>
<dbReference type="OrthoDB" id="5823764at2759"/>
<gene>
    <name evidence="1" type="ORF">CBOVIS_LOCUS687</name>
</gene>
<dbReference type="Proteomes" id="UP000494206">
    <property type="component" value="Unassembled WGS sequence"/>
</dbReference>
<keyword evidence="2" id="KW-1185">Reference proteome</keyword>
<protein>
    <submittedName>
        <fullName evidence="1">Uncharacterized protein</fullName>
    </submittedName>
</protein>
<proteinExistence type="predicted"/>
<sequence length="111" mass="11889">MGNSILHENTSHQSLSTGIIVSNATRKLRYMGSSGSFKGDSGGSCWDENGKLIGMQVEAEQVPHTNDDKGRPASPASGGRCGIVAMRDIFGHIQDCDVDWTESDCDVDWTG</sequence>
<dbReference type="EMBL" id="CADEPM010000001">
    <property type="protein sequence ID" value="CAB3397246.1"/>
    <property type="molecule type" value="Genomic_DNA"/>
</dbReference>
<evidence type="ECO:0000313" key="2">
    <source>
        <dbReference type="Proteomes" id="UP000494206"/>
    </source>
</evidence>
<accession>A0A8S1EB14</accession>
<reference evidence="1 2" key="1">
    <citation type="submission" date="2020-04" db="EMBL/GenBank/DDBJ databases">
        <authorList>
            <person name="Laetsch R D."/>
            <person name="Stevens L."/>
            <person name="Kumar S."/>
            <person name="Blaxter L. M."/>
        </authorList>
    </citation>
    <scope>NUCLEOTIDE SEQUENCE [LARGE SCALE GENOMIC DNA]</scope>
</reference>